<keyword evidence="1" id="KW-1133">Transmembrane helix</keyword>
<dbReference type="EMBL" id="RBVX01000015">
    <property type="protein sequence ID" value="RSL32376.1"/>
    <property type="molecule type" value="Genomic_DNA"/>
</dbReference>
<dbReference type="AlphaFoldDB" id="A0A3R9QKH6"/>
<proteinExistence type="predicted"/>
<evidence type="ECO:0008006" key="4">
    <source>
        <dbReference type="Google" id="ProtNLM"/>
    </source>
</evidence>
<sequence length="162" mass="18782">MNAYIRNQKGYTMLLVLLTITIIGIMVPIFMSSIMNSSTQYKETEENIQLQKLADMGSLYFEKEVEALKEEAKAFIEHMENVEEEDVERIFYNYIEDELASYSKKTISIEENHEEFTIELNTIHRSDNEFVIDYTVIPSLNGGIDEGEPLTNTMTINMTIEE</sequence>
<keyword evidence="3" id="KW-1185">Reference proteome</keyword>
<feature type="transmembrane region" description="Helical" evidence="1">
    <location>
        <begin position="12"/>
        <end position="31"/>
    </location>
</feature>
<accession>A0A3R9QKH6</accession>
<evidence type="ECO:0000313" key="2">
    <source>
        <dbReference type="EMBL" id="RSL32376.1"/>
    </source>
</evidence>
<organism evidence="2 3">
    <name type="scientific">Salibacterium salarium</name>
    <dbReference type="NCBI Taxonomy" id="284579"/>
    <lineage>
        <taxon>Bacteria</taxon>
        <taxon>Bacillati</taxon>
        <taxon>Bacillota</taxon>
        <taxon>Bacilli</taxon>
        <taxon>Bacillales</taxon>
        <taxon>Bacillaceae</taxon>
    </lineage>
</organism>
<gene>
    <name evidence="2" type="ORF">D7Z54_15885</name>
</gene>
<dbReference type="Proteomes" id="UP000275076">
    <property type="component" value="Unassembled WGS sequence"/>
</dbReference>
<dbReference type="OrthoDB" id="2937705at2"/>
<dbReference type="RefSeq" id="WP_125556846.1">
    <property type="nucleotide sequence ID" value="NZ_RBVX01000015.1"/>
</dbReference>
<comment type="caution">
    <text evidence="2">The sequence shown here is derived from an EMBL/GenBank/DDBJ whole genome shotgun (WGS) entry which is preliminary data.</text>
</comment>
<keyword evidence="1" id="KW-0812">Transmembrane</keyword>
<name>A0A3R9QKH6_9BACI</name>
<evidence type="ECO:0000256" key="1">
    <source>
        <dbReference type="SAM" id="Phobius"/>
    </source>
</evidence>
<protein>
    <recommendedName>
        <fullName evidence="4">Type II secretory pathway, pseudopilin PulG</fullName>
    </recommendedName>
</protein>
<evidence type="ECO:0000313" key="3">
    <source>
        <dbReference type="Proteomes" id="UP000275076"/>
    </source>
</evidence>
<keyword evidence="1" id="KW-0472">Membrane</keyword>
<reference evidence="2 3" key="1">
    <citation type="submission" date="2018-10" db="EMBL/GenBank/DDBJ databases">
        <title>Draft genome sequence of Bacillus salarius IM0101, isolated from a hypersaline soil in Inner Mongolia, China.</title>
        <authorList>
            <person name="Yamprayoonswat W."/>
            <person name="Boonvisut S."/>
            <person name="Jumpathong W."/>
            <person name="Sittihan S."/>
            <person name="Ruangsuj P."/>
            <person name="Wanthongcharoen S."/>
            <person name="Thongpramul N."/>
            <person name="Pimmason S."/>
            <person name="Yu B."/>
            <person name="Yasawong M."/>
        </authorList>
    </citation>
    <scope>NUCLEOTIDE SEQUENCE [LARGE SCALE GENOMIC DNA]</scope>
    <source>
        <strain evidence="2 3">IM0101</strain>
    </source>
</reference>